<dbReference type="Gene3D" id="3.30.70.1430">
    <property type="entry name" value="Multidrug efflux transporter AcrB pore domain"/>
    <property type="match status" value="2"/>
</dbReference>
<dbReference type="Gene3D" id="3.30.2090.10">
    <property type="entry name" value="Multidrug efflux transporter AcrB TolC docking domain, DN and DC subdomains"/>
    <property type="match status" value="2"/>
</dbReference>
<dbReference type="SUPFAM" id="SSF82866">
    <property type="entry name" value="Multidrug efflux transporter AcrB transmembrane domain"/>
    <property type="match status" value="2"/>
</dbReference>
<dbReference type="SUPFAM" id="SSF82693">
    <property type="entry name" value="Multidrug efflux transporter AcrB pore domain, PN1, PN2, PC1 and PC2 subdomains"/>
    <property type="match status" value="1"/>
</dbReference>
<feature type="transmembrane region" description="Helical" evidence="1">
    <location>
        <begin position="872"/>
        <end position="890"/>
    </location>
</feature>
<dbReference type="OrthoDB" id="366306at2"/>
<evidence type="ECO:0000256" key="1">
    <source>
        <dbReference type="SAM" id="Phobius"/>
    </source>
</evidence>
<dbReference type="PANTHER" id="PTHR32063">
    <property type="match status" value="1"/>
</dbReference>
<feature type="transmembrane region" description="Helical" evidence="1">
    <location>
        <begin position="844"/>
        <end position="866"/>
    </location>
</feature>
<evidence type="ECO:0000313" key="3">
    <source>
        <dbReference type="EMBL" id="ERK01181.1"/>
    </source>
</evidence>
<feature type="transmembrane region" description="Helical" evidence="1">
    <location>
        <begin position="936"/>
        <end position="956"/>
    </location>
</feature>
<dbReference type="PRINTS" id="PR00702">
    <property type="entry name" value="ACRIFLAVINRP"/>
</dbReference>
<dbReference type="GO" id="GO:0005886">
    <property type="term" value="C:plasma membrane"/>
    <property type="evidence" value="ECO:0007669"/>
    <property type="project" value="TreeGrafter"/>
</dbReference>
<dbReference type="InterPro" id="IPR001036">
    <property type="entry name" value="Acrflvin-R"/>
</dbReference>
<keyword evidence="1" id="KW-0812">Transmembrane</keyword>
<dbReference type="Gene3D" id="3.30.70.1440">
    <property type="entry name" value="Multidrug efflux transporter AcrB pore domain"/>
    <property type="match status" value="1"/>
</dbReference>
<dbReference type="Gene3D" id="1.20.1640.10">
    <property type="entry name" value="Multidrug efflux transporter AcrB transmembrane domain"/>
    <property type="match status" value="2"/>
</dbReference>
<dbReference type="InterPro" id="IPR027463">
    <property type="entry name" value="AcrB_DN_DC_subdom"/>
</dbReference>
<dbReference type="eggNOG" id="COG0841">
    <property type="taxonomic scope" value="Bacteria"/>
</dbReference>
<comment type="caution">
    <text evidence="2">The sequence shown here is derived from an EMBL/GenBank/DDBJ whole genome shotgun (WGS) entry which is preliminary data.</text>
</comment>
<dbReference type="RefSeq" id="WP_021331560.1">
    <property type="nucleotide sequence ID" value="NZ_AUZJ01000069.1"/>
</dbReference>
<accession>U2LA16</accession>
<dbReference type="EMBL" id="AUZJ01000069">
    <property type="protein sequence ID" value="ERF59482.1"/>
    <property type="molecule type" value="Genomic_DNA"/>
</dbReference>
<evidence type="ECO:0000313" key="2">
    <source>
        <dbReference type="EMBL" id="ERF59482.1"/>
    </source>
</evidence>
<proteinExistence type="predicted"/>
<protein>
    <submittedName>
        <fullName evidence="2">RND transporter, Hydrophobe/Amphiphile Efflux-1 (HAE1)/Heavy Metal Efflux (HME) family, permease protein</fullName>
    </submittedName>
</protein>
<dbReference type="Proteomes" id="UP000016412">
    <property type="component" value="Unassembled WGS sequence"/>
</dbReference>
<name>U2LA16_TRESO</name>
<dbReference type="PANTHER" id="PTHR32063:SF0">
    <property type="entry name" value="SWARMING MOTILITY PROTEIN SWRC"/>
    <property type="match status" value="1"/>
</dbReference>
<feature type="transmembrane region" description="Helical" evidence="1">
    <location>
        <begin position="325"/>
        <end position="344"/>
    </location>
</feature>
<dbReference type="Proteomes" id="UP000016646">
    <property type="component" value="Unassembled WGS sequence"/>
</dbReference>
<dbReference type="Pfam" id="PF00873">
    <property type="entry name" value="ACR_tran"/>
    <property type="match status" value="1"/>
</dbReference>
<sequence length="973" mass="106149">MILRSWYERPKLAFFVFASITVCLIACALRIEIGESYDGRYTVFSVEFDYYGVDADKIERLVTIPLEEKILPLAGLVELDSSAENGKSTTTAYFNKKVDAKNVYLSIGNVVDTLYELLPSDVQKPRIYASDAHSGSVLCVAFEKKDERTRETIESALKKKIESVRGVSEAIVTGGAQNEVFVSFDPEKASSAMQNPSDFSAAVRGGNTASPACTIRTSRYNKSIVFDTKLKNLDDLRALPIKTGENYSTLGYVADIEMRPRKQDGIVRIDGKECIALNVKCSSDGNSIAVSSACKKILSAADLQGIPYTILYDTGGEQLKLIRSVAFAFVQSFICVAVIVPFFYESFSAAVLILLLLIADSVWTVGLLQLFGFTLNRRTIAGMSIALGLIADSALIIVACAETSPSNGVFFDRVGRLHASLTAAGCTTLLAVIPLFFLDAVVPGTKNTAAAMSTMISASVVLSAVFVPCCIRSGLSAKRKRKLYKKIESLYVRFSYRAASSSIANGRVVFALYACCTALPPLLFLMSGKNLLPEEKSRIIFASVDYEPETSAAYIDENVGRFALRLKEDSGVSFVRTEAKRGSADIEIGCVREADVGRVRNRAASSAHIVPDGFLYVPGLQKKRRKKFARFRLAASGDDSTQCRVYAERAASVLAPLKHIDSVVLNFKKAEKEYAFVPDKTMLIKNGLTVESVASNLRWLMFGPVADKWLQNGREYDIRIAGKNLQNASLSQIQNIHLPVPSGSIALTALGEIRQTEKINKIYRKDGRRCAYFTAETSGLSTSEAAAFVRDRLAEIPLEKGYCFSFERDIAELRADYTLTVSALVLCVAGIFILLAALNERPKLSALIVSVIPASFVLPLAIRFASGVPLELGDLTGMVVLSGITVNNAIYITESKKSRIEFCIREKARSILVTSFTTAAGAVPLYLFGGDSFSRGLSFFMIFGIIDALVVSFVLFPGCMARIFKKSHFGGMV</sequence>
<organism evidence="2 4">
    <name type="scientific">Treponema socranskii subsp. socranskii VPI DR56BR1116 = ATCC 35536</name>
    <dbReference type="NCBI Taxonomy" id="1125725"/>
    <lineage>
        <taxon>Bacteria</taxon>
        <taxon>Pseudomonadati</taxon>
        <taxon>Spirochaetota</taxon>
        <taxon>Spirochaetia</taxon>
        <taxon>Spirochaetales</taxon>
        <taxon>Treponemataceae</taxon>
        <taxon>Treponema</taxon>
    </lineage>
</organism>
<dbReference type="PATRIC" id="fig|1125725.3.peg.2551"/>
<keyword evidence="1" id="KW-0472">Membrane</keyword>
<keyword evidence="1" id="KW-1133">Transmembrane helix</keyword>
<dbReference type="SUPFAM" id="SSF82714">
    <property type="entry name" value="Multidrug efflux transporter AcrB TolC docking domain, DN and DC subdomains"/>
    <property type="match status" value="1"/>
</dbReference>
<dbReference type="AlphaFoldDB" id="U2LA16"/>
<gene>
    <name evidence="3" type="ORF">HMPREF0860_0908</name>
    <name evidence="2" type="ORF">HMPREF1325_1416</name>
</gene>
<feature type="transmembrane region" description="Helical" evidence="1">
    <location>
        <begin position="350"/>
        <end position="373"/>
    </location>
</feature>
<feature type="transmembrane region" description="Helical" evidence="1">
    <location>
        <begin position="911"/>
        <end position="930"/>
    </location>
</feature>
<dbReference type="EMBL" id="AVQI01000060">
    <property type="protein sequence ID" value="ERK01181.1"/>
    <property type="molecule type" value="Genomic_DNA"/>
</dbReference>
<feature type="transmembrane region" description="Helical" evidence="1">
    <location>
        <begin position="419"/>
        <end position="442"/>
    </location>
</feature>
<feature type="transmembrane region" description="Helical" evidence="1">
    <location>
        <begin position="449"/>
        <end position="467"/>
    </location>
</feature>
<reference evidence="4 5" key="1">
    <citation type="submission" date="2013-08" db="EMBL/GenBank/DDBJ databases">
        <authorList>
            <person name="Durkin A.S."/>
            <person name="Haft D.R."/>
            <person name="McCorrison J."/>
            <person name="Torralba M."/>
            <person name="Gillis M."/>
            <person name="Haft D.H."/>
            <person name="Methe B."/>
            <person name="Sutton G."/>
            <person name="Nelson K.E."/>
        </authorList>
    </citation>
    <scope>NUCLEOTIDE SEQUENCE [LARGE SCALE GENOMIC DNA]</scope>
    <source>
        <strain evidence="3 5">ATCC 35536</strain>
        <strain evidence="2 4">VPI DR56BR1116</strain>
    </source>
</reference>
<evidence type="ECO:0000313" key="4">
    <source>
        <dbReference type="Proteomes" id="UP000016412"/>
    </source>
</evidence>
<evidence type="ECO:0000313" key="5">
    <source>
        <dbReference type="Proteomes" id="UP000016646"/>
    </source>
</evidence>
<feature type="transmembrane region" description="Helical" evidence="1">
    <location>
        <begin position="817"/>
        <end position="837"/>
    </location>
</feature>
<dbReference type="GO" id="GO:0042910">
    <property type="term" value="F:xenobiotic transmembrane transporter activity"/>
    <property type="evidence" value="ECO:0007669"/>
    <property type="project" value="TreeGrafter"/>
</dbReference>
<keyword evidence="5" id="KW-1185">Reference proteome</keyword>
<dbReference type="Gene3D" id="3.30.70.1320">
    <property type="entry name" value="Multidrug efflux transporter AcrB pore domain like"/>
    <property type="match status" value="1"/>
</dbReference>
<feature type="transmembrane region" description="Helical" evidence="1">
    <location>
        <begin position="12"/>
        <end position="31"/>
    </location>
</feature>
<feature type="transmembrane region" description="Helical" evidence="1">
    <location>
        <begin position="380"/>
        <end position="399"/>
    </location>
</feature>
<dbReference type="STRING" id="1125725.HMPREF1325_1416"/>